<dbReference type="Pfam" id="PF00005">
    <property type="entry name" value="ABC_tran"/>
    <property type="match status" value="2"/>
</dbReference>
<dbReference type="Gene3D" id="3.40.50.300">
    <property type="entry name" value="P-loop containing nucleotide triphosphate hydrolases"/>
    <property type="match status" value="2"/>
</dbReference>
<evidence type="ECO:0000256" key="4">
    <source>
        <dbReference type="SAM" id="MobiDB-lite"/>
    </source>
</evidence>
<feature type="region of interest" description="Disordered" evidence="4">
    <location>
        <begin position="255"/>
        <end position="279"/>
    </location>
</feature>
<evidence type="ECO:0000313" key="7">
    <source>
        <dbReference type="Proteomes" id="UP001549366"/>
    </source>
</evidence>
<dbReference type="PANTHER" id="PTHR19211:SF6">
    <property type="entry name" value="BLL7188 PROTEIN"/>
    <property type="match status" value="1"/>
</dbReference>
<evidence type="ECO:0000313" key="6">
    <source>
        <dbReference type="EMBL" id="MET4755781.1"/>
    </source>
</evidence>
<keyword evidence="7" id="KW-1185">Reference proteome</keyword>
<keyword evidence="1" id="KW-0677">Repeat</keyword>
<dbReference type="RefSeq" id="WP_354010165.1">
    <property type="nucleotide sequence ID" value="NZ_JBEWTA010000001.1"/>
</dbReference>
<proteinExistence type="predicted"/>
<name>A0ABV2SDE9_9GAMM</name>
<dbReference type="PANTHER" id="PTHR19211">
    <property type="entry name" value="ATP-BINDING TRANSPORT PROTEIN-RELATED"/>
    <property type="match status" value="1"/>
</dbReference>
<protein>
    <submittedName>
        <fullName evidence="6">ATPase subunit of ABC transporter with duplicated ATPase domains</fullName>
    </submittedName>
</protein>
<keyword evidence="3" id="KW-0067">ATP-binding</keyword>
<evidence type="ECO:0000259" key="5">
    <source>
        <dbReference type="PROSITE" id="PS50893"/>
    </source>
</evidence>
<dbReference type="InterPro" id="IPR050611">
    <property type="entry name" value="ABCF"/>
</dbReference>
<evidence type="ECO:0000256" key="2">
    <source>
        <dbReference type="ARBA" id="ARBA00022741"/>
    </source>
</evidence>
<sequence length="530" mass="59522">MSQQNIQSESLLRAAHLSFQLDDGEFLFKDINLSLNKGLYGLVGRNGAGKSVLASILAGILKPFSGSVEADSIVHTFAQLPSEQLPGQTFSQYLRIDQKLHALQKIASGYCDSHYFDLVGDDWLLEQELNELLTEMGLPADTGLPCSVLSGGQLTRLNLWKLFNDKHRILILDEPSNHLDQKGKQWLIDSIRRFPGLLLLVSHDRQLLRQTDTILELSSLGLTRYGGNYDHYWHQKNVEQQAIQRQLLNAKRSYKNTERQIQRNKEKAQKREAIGKQLRRSGSQPKILLDAMRDKATQSASRQSAIADNRLSNAQEKIGSLNSRLEHYKPQKLAIPAASIRKSRLLHLLEVKQQHGSCKSVTFDLYSGDKLRLSGNNGSGKSLFLKSICGEVAGYKGEISINTACIYLDQHFSLINPERSILENFLDYCPHLKQPEARTLLASVGGFRKEVVNRKVALLSGGERMKLSLLIVCHQQEQPLLLLDEPDNHLDLESKQLLAAALNDYPGSFILVSHDEDFCIESGVQNEIKL</sequence>
<dbReference type="InterPro" id="IPR027417">
    <property type="entry name" value="P-loop_NTPase"/>
</dbReference>
<dbReference type="Proteomes" id="UP001549366">
    <property type="component" value="Unassembled WGS sequence"/>
</dbReference>
<feature type="compositionally biased region" description="Basic and acidic residues" evidence="4">
    <location>
        <begin position="255"/>
        <end position="274"/>
    </location>
</feature>
<organism evidence="6 7">
    <name type="scientific">Endozoicomonas lisbonensis</name>
    <dbReference type="NCBI Taxonomy" id="3120522"/>
    <lineage>
        <taxon>Bacteria</taxon>
        <taxon>Pseudomonadati</taxon>
        <taxon>Pseudomonadota</taxon>
        <taxon>Gammaproteobacteria</taxon>
        <taxon>Oceanospirillales</taxon>
        <taxon>Endozoicomonadaceae</taxon>
        <taxon>Endozoicomonas</taxon>
    </lineage>
</organism>
<gene>
    <name evidence="6" type="ORF">V5J35_000973</name>
</gene>
<comment type="caution">
    <text evidence="6">The sequence shown here is derived from an EMBL/GenBank/DDBJ whole genome shotgun (WGS) entry which is preliminary data.</text>
</comment>
<dbReference type="SMART" id="SM00382">
    <property type="entry name" value="AAA"/>
    <property type="match status" value="2"/>
</dbReference>
<dbReference type="InterPro" id="IPR003593">
    <property type="entry name" value="AAA+_ATPase"/>
</dbReference>
<evidence type="ECO:0000256" key="1">
    <source>
        <dbReference type="ARBA" id="ARBA00022737"/>
    </source>
</evidence>
<dbReference type="EMBL" id="JBEWTB010000002">
    <property type="protein sequence ID" value="MET4755781.1"/>
    <property type="molecule type" value="Genomic_DNA"/>
</dbReference>
<evidence type="ECO:0000256" key="3">
    <source>
        <dbReference type="ARBA" id="ARBA00022840"/>
    </source>
</evidence>
<dbReference type="SUPFAM" id="SSF52540">
    <property type="entry name" value="P-loop containing nucleoside triphosphate hydrolases"/>
    <property type="match status" value="2"/>
</dbReference>
<dbReference type="PROSITE" id="PS50893">
    <property type="entry name" value="ABC_TRANSPORTER_2"/>
    <property type="match status" value="1"/>
</dbReference>
<reference evidence="6 7" key="1">
    <citation type="submission" date="2024-06" db="EMBL/GenBank/DDBJ databases">
        <title>Genomic Encyclopedia of Type Strains, Phase V (KMG-V): Genome sequencing to study the core and pangenomes of soil and plant-associated prokaryotes.</title>
        <authorList>
            <person name="Whitman W."/>
        </authorList>
    </citation>
    <scope>NUCLEOTIDE SEQUENCE [LARGE SCALE GENOMIC DNA]</scope>
    <source>
        <strain evidence="6 7">NE40</strain>
    </source>
</reference>
<accession>A0ABV2SDE9</accession>
<dbReference type="InterPro" id="IPR003439">
    <property type="entry name" value="ABC_transporter-like_ATP-bd"/>
</dbReference>
<feature type="domain" description="ABC transporter" evidence="5">
    <location>
        <begin position="12"/>
        <end position="245"/>
    </location>
</feature>
<keyword evidence="2" id="KW-0547">Nucleotide-binding</keyword>